<evidence type="ECO:0000256" key="2">
    <source>
        <dbReference type="ARBA" id="ARBA00014024"/>
    </source>
</evidence>
<evidence type="ECO:0000256" key="3">
    <source>
        <dbReference type="ARBA" id="ARBA00022729"/>
    </source>
</evidence>
<dbReference type="AlphaFoldDB" id="A0A1I1UHR2"/>
<dbReference type="InterPro" id="IPR018900">
    <property type="entry name" value="Curli_CsgE"/>
</dbReference>
<protein>
    <recommendedName>
        <fullName evidence="2">Curli production assembly/transport component CsgE</fullName>
    </recommendedName>
</protein>
<sequence length="126" mass="14288">MLKKTFILILFLNPFYIYSSEVDIGGLLLDNSRSRQGHEFFSAFSQLWQDIPNSSGHIVVIKEIVIPRSGTRLTVILNDKNIYITHMGRRQSPIKSRVEQAVLILIEAMAQSQISQNNPDLATSGW</sequence>
<gene>
    <name evidence="4" type="ORF">SAMN02745724_05235</name>
</gene>
<dbReference type="OrthoDB" id="5768587at2"/>
<accession>A0A1I1UHR2</accession>
<dbReference type="STRING" id="1123010.SAMN02745724_05235"/>
<name>A0A1I1UHR2_9GAMM</name>
<evidence type="ECO:0000313" key="5">
    <source>
        <dbReference type="Proteomes" id="UP000198862"/>
    </source>
</evidence>
<dbReference type="EMBL" id="FOLO01000089">
    <property type="protein sequence ID" value="SFD70125.1"/>
    <property type="molecule type" value="Genomic_DNA"/>
</dbReference>
<evidence type="ECO:0000313" key="4">
    <source>
        <dbReference type="EMBL" id="SFD70125.1"/>
    </source>
</evidence>
<comment type="function">
    <text evidence="1">May be involved in the biogenesis of curli organelles.</text>
</comment>
<reference evidence="4 5" key="1">
    <citation type="submission" date="2016-10" db="EMBL/GenBank/DDBJ databases">
        <authorList>
            <person name="de Groot N.N."/>
        </authorList>
    </citation>
    <scope>NUCLEOTIDE SEQUENCE [LARGE SCALE GENOMIC DNA]</scope>
    <source>
        <strain evidence="4 5">DSM 6059</strain>
    </source>
</reference>
<evidence type="ECO:0000256" key="1">
    <source>
        <dbReference type="ARBA" id="ARBA00003989"/>
    </source>
</evidence>
<proteinExistence type="predicted"/>
<keyword evidence="3" id="KW-0732">Signal</keyword>
<keyword evidence="5" id="KW-1185">Reference proteome</keyword>
<dbReference type="Proteomes" id="UP000198862">
    <property type="component" value="Unassembled WGS sequence"/>
</dbReference>
<organism evidence="4 5">
    <name type="scientific">Pseudoalteromonas denitrificans DSM 6059</name>
    <dbReference type="NCBI Taxonomy" id="1123010"/>
    <lineage>
        <taxon>Bacteria</taxon>
        <taxon>Pseudomonadati</taxon>
        <taxon>Pseudomonadota</taxon>
        <taxon>Gammaproteobacteria</taxon>
        <taxon>Alteromonadales</taxon>
        <taxon>Pseudoalteromonadaceae</taxon>
        <taxon>Pseudoalteromonas</taxon>
    </lineage>
</organism>
<dbReference type="Pfam" id="PF10627">
    <property type="entry name" value="CsgE"/>
    <property type="match status" value="1"/>
</dbReference>
<dbReference type="RefSeq" id="WP_091991680.1">
    <property type="nucleotide sequence ID" value="NZ_FOLO01000089.1"/>
</dbReference>